<protein>
    <submittedName>
        <fullName evidence="1">YdeI/OmpD-associated family protein</fullName>
    </submittedName>
</protein>
<evidence type="ECO:0000313" key="1">
    <source>
        <dbReference type="EMBL" id="MCA0153463.1"/>
    </source>
</evidence>
<gene>
    <name evidence="1" type="ORF">LBV24_09570</name>
</gene>
<dbReference type="Pfam" id="PF13376">
    <property type="entry name" value="OmdA"/>
    <property type="match status" value="1"/>
</dbReference>
<comment type="caution">
    <text evidence="1">The sequence shown here is derived from an EMBL/GenBank/DDBJ whole genome shotgun (WGS) entry which is preliminary data.</text>
</comment>
<evidence type="ECO:0000313" key="2">
    <source>
        <dbReference type="Proteomes" id="UP001198402"/>
    </source>
</evidence>
<sequence length="163" mass="19247">MLNSQPFEVSLADKQSVILPKEFITEFIKNNHKRIKVKATFEDKSLEFYAQLKYEKTELFRIYFSKGKQKDLGIFINDYFMLQIFEDTSKYGVEMCEELEAVLLSDYDAFLIFEGLTPGKQRSIIYAIARYKSSQTRVDKSLILTENLKRGITDQKLWLKKHF</sequence>
<keyword evidence="2" id="KW-1185">Reference proteome</keyword>
<reference evidence="2" key="1">
    <citation type="submission" date="2023-07" db="EMBL/GenBank/DDBJ databases">
        <authorList>
            <person name="Yue Y."/>
        </authorList>
    </citation>
    <scope>NUCLEOTIDE SEQUENCE [LARGE SCALE GENOMIC DNA]</scope>
    <source>
        <strain evidence="2">2Y89</strain>
    </source>
</reference>
<dbReference type="Proteomes" id="UP001198402">
    <property type="component" value="Unassembled WGS sequence"/>
</dbReference>
<organism evidence="1 2">
    <name type="scientific">Winogradskyella vincentii</name>
    <dbReference type="NCBI Taxonomy" id="2877122"/>
    <lineage>
        <taxon>Bacteria</taxon>
        <taxon>Pseudomonadati</taxon>
        <taxon>Bacteroidota</taxon>
        <taxon>Flavobacteriia</taxon>
        <taxon>Flavobacteriales</taxon>
        <taxon>Flavobacteriaceae</taxon>
        <taxon>Winogradskyella</taxon>
    </lineage>
</organism>
<dbReference type="EMBL" id="JAIUJS010000004">
    <property type="protein sequence ID" value="MCA0153463.1"/>
    <property type="molecule type" value="Genomic_DNA"/>
</dbReference>
<name>A0ABS7Y446_9FLAO</name>
<proteinExistence type="predicted"/>
<dbReference type="RefSeq" id="WP_224478423.1">
    <property type="nucleotide sequence ID" value="NZ_JAIUJS010000004.1"/>
</dbReference>
<accession>A0ABS7Y446</accession>